<proteinExistence type="predicted"/>
<sequence>MREFEKWYEEFGKKWASPRRHMCEESWKAALEWVLDMSDDRIDRDMLNEEVGRELEEI</sequence>
<protein>
    <submittedName>
        <fullName evidence="1">Uncharacterized protein</fullName>
    </submittedName>
</protein>
<gene>
    <name evidence="1" type="ORF">LCGC14_2411460</name>
</gene>
<evidence type="ECO:0000313" key="1">
    <source>
        <dbReference type="EMBL" id="KKL24826.1"/>
    </source>
</evidence>
<name>A0A0F9E4J8_9ZZZZ</name>
<dbReference type="EMBL" id="LAZR01036443">
    <property type="protein sequence ID" value="KKL24826.1"/>
    <property type="molecule type" value="Genomic_DNA"/>
</dbReference>
<accession>A0A0F9E4J8</accession>
<comment type="caution">
    <text evidence="1">The sequence shown here is derived from an EMBL/GenBank/DDBJ whole genome shotgun (WGS) entry which is preliminary data.</text>
</comment>
<reference evidence="1" key="1">
    <citation type="journal article" date="2015" name="Nature">
        <title>Complex archaea that bridge the gap between prokaryotes and eukaryotes.</title>
        <authorList>
            <person name="Spang A."/>
            <person name="Saw J.H."/>
            <person name="Jorgensen S.L."/>
            <person name="Zaremba-Niedzwiedzka K."/>
            <person name="Martijn J."/>
            <person name="Lind A.E."/>
            <person name="van Eijk R."/>
            <person name="Schleper C."/>
            <person name="Guy L."/>
            <person name="Ettema T.J."/>
        </authorList>
    </citation>
    <scope>NUCLEOTIDE SEQUENCE</scope>
</reference>
<organism evidence="1">
    <name type="scientific">marine sediment metagenome</name>
    <dbReference type="NCBI Taxonomy" id="412755"/>
    <lineage>
        <taxon>unclassified sequences</taxon>
        <taxon>metagenomes</taxon>
        <taxon>ecological metagenomes</taxon>
    </lineage>
</organism>
<dbReference type="AlphaFoldDB" id="A0A0F9E4J8"/>